<feature type="compositionally biased region" description="Basic and acidic residues" evidence="1">
    <location>
        <begin position="237"/>
        <end position="247"/>
    </location>
</feature>
<dbReference type="STRING" id="429701.A0A2G9I7W0"/>
<dbReference type="OrthoDB" id="1694156at2759"/>
<organism evidence="2 3">
    <name type="scientific">Handroanthus impetiginosus</name>
    <dbReference type="NCBI Taxonomy" id="429701"/>
    <lineage>
        <taxon>Eukaryota</taxon>
        <taxon>Viridiplantae</taxon>
        <taxon>Streptophyta</taxon>
        <taxon>Embryophyta</taxon>
        <taxon>Tracheophyta</taxon>
        <taxon>Spermatophyta</taxon>
        <taxon>Magnoliopsida</taxon>
        <taxon>eudicotyledons</taxon>
        <taxon>Gunneridae</taxon>
        <taxon>Pentapetalae</taxon>
        <taxon>asterids</taxon>
        <taxon>lamiids</taxon>
        <taxon>Lamiales</taxon>
        <taxon>Bignoniaceae</taxon>
        <taxon>Crescentiina</taxon>
        <taxon>Tabebuia alliance</taxon>
        <taxon>Handroanthus</taxon>
    </lineage>
</organism>
<dbReference type="EMBL" id="NKXS01000177">
    <property type="protein sequence ID" value="PIN25826.1"/>
    <property type="molecule type" value="Genomic_DNA"/>
</dbReference>
<comment type="caution">
    <text evidence="2">The sequence shown here is derived from an EMBL/GenBank/DDBJ whole genome shotgun (WGS) entry which is preliminary data.</text>
</comment>
<feature type="compositionally biased region" description="Basic and acidic residues" evidence="1">
    <location>
        <begin position="96"/>
        <end position="107"/>
    </location>
</feature>
<name>A0A2G9I7W0_9LAMI</name>
<dbReference type="AlphaFoldDB" id="A0A2G9I7W0"/>
<reference evidence="3" key="1">
    <citation type="journal article" date="2018" name="Gigascience">
        <title>Genome assembly of the Pink Ipe (Handroanthus impetiginosus, Bignoniaceae), a highly valued, ecologically keystone Neotropical timber forest tree.</title>
        <authorList>
            <person name="Silva-Junior O.B."/>
            <person name="Grattapaglia D."/>
            <person name="Novaes E."/>
            <person name="Collevatti R.G."/>
        </authorList>
    </citation>
    <scope>NUCLEOTIDE SEQUENCE [LARGE SCALE GENOMIC DNA]</scope>
    <source>
        <strain evidence="3">cv. UFG-1</strain>
    </source>
</reference>
<evidence type="ECO:0000313" key="3">
    <source>
        <dbReference type="Proteomes" id="UP000231279"/>
    </source>
</evidence>
<feature type="region of interest" description="Disordered" evidence="1">
    <location>
        <begin position="218"/>
        <end position="247"/>
    </location>
</feature>
<dbReference type="Proteomes" id="UP000231279">
    <property type="component" value="Unassembled WGS sequence"/>
</dbReference>
<proteinExistence type="predicted"/>
<evidence type="ECO:0000256" key="1">
    <source>
        <dbReference type="SAM" id="MobiDB-lite"/>
    </source>
</evidence>
<sequence length="247" mass="28999">MKNLESKMGSKHREALENIPFSIYKEIPYLSISFSRLPAIIRKFQERNISFAFARVRAKDQEIKNLKKRVAELEAAANKDLCVLALVKANTTTTKEQGDRGAAWKDEKEEEEDQEDEKMDEKTKEDEDKKEEEKEKAEKDEQKEKKTEEGQDDKKDQVSCYYEVEMNKNLEAISRKLNFGQDVDFGERDYEAVHTLSSFIDDVQNRDEFIRKRKPEAFDSALSTMPAKRAKQRNKKRDYDQKEKDHA</sequence>
<feature type="compositionally biased region" description="Basic and acidic residues" evidence="1">
    <location>
        <begin position="119"/>
        <end position="157"/>
    </location>
</feature>
<gene>
    <name evidence="2" type="ORF">CDL12_01435</name>
</gene>
<protein>
    <submittedName>
        <fullName evidence="2">Uncharacterized protein</fullName>
    </submittedName>
</protein>
<accession>A0A2G9I7W0</accession>
<evidence type="ECO:0000313" key="2">
    <source>
        <dbReference type="EMBL" id="PIN25826.1"/>
    </source>
</evidence>
<feature type="compositionally biased region" description="Acidic residues" evidence="1">
    <location>
        <begin position="108"/>
        <end position="118"/>
    </location>
</feature>
<keyword evidence="3" id="KW-1185">Reference proteome</keyword>
<feature type="region of interest" description="Disordered" evidence="1">
    <location>
        <begin position="94"/>
        <end position="158"/>
    </location>
</feature>